<dbReference type="PANTHER" id="PTHR30629:SF2">
    <property type="entry name" value="PROPHAGE INTEGRASE INTS-RELATED"/>
    <property type="match status" value="1"/>
</dbReference>
<reference evidence="9" key="1">
    <citation type="submission" date="2020-05" db="EMBL/GenBank/DDBJ databases">
        <authorList>
            <person name="Chiriac C."/>
            <person name="Salcher M."/>
            <person name="Ghai R."/>
            <person name="Kavagutti S V."/>
        </authorList>
    </citation>
    <scope>NUCLEOTIDE SEQUENCE</scope>
</reference>
<keyword evidence="5" id="KW-1179">Viral genome integration</keyword>
<dbReference type="InterPro" id="IPR013762">
    <property type="entry name" value="Integrase-like_cat_sf"/>
</dbReference>
<evidence type="ECO:0000256" key="1">
    <source>
        <dbReference type="ARBA" id="ARBA00008857"/>
    </source>
</evidence>
<dbReference type="GO" id="GO:0015074">
    <property type="term" value="P:DNA integration"/>
    <property type="evidence" value="ECO:0007669"/>
    <property type="project" value="UniProtKB-KW"/>
</dbReference>
<gene>
    <name evidence="9" type="ORF">UFOPK3564_00210</name>
</gene>
<dbReference type="InterPro" id="IPR050808">
    <property type="entry name" value="Phage_Integrase"/>
</dbReference>
<evidence type="ECO:0000256" key="4">
    <source>
        <dbReference type="ARBA" id="ARBA00023172"/>
    </source>
</evidence>
<dbReference type="GO" id="GO:0044826">
    <property type="term" value="P:viral genome integration into host DNA"/>
    <property type="evidence" value="ECO:0007669"/>
    <property type="project" value="UniProtKB-KW"/>
</dbReference>
<keyword evidence="2" id="KW-0229">DNA integration</keyword>
<protein>
    <submittedName>
        <fullName evidence="9">Unannotated protein</fullName>
    </submittedName>
</protein>
<evidence type="ECO:0000256" key="6">
    <source>
        <dbReference type="ARBA" id="ARBA00023296"/>
    </source>
</evidence>
<dbReference type="Pfam" id="PF00589">
    <property type="entry name" value="Phage_integrase"/>
    <property type="match status" value="1"/>
</dbReference>
<proteinExistence type="inferred from homology"/>
<evidence type="ECO:0000259" key="8">
    <source>
        <dbReference type="PROSITE" id="PS51898"/>
    </source>
</evidence>
<feature type="compositionally biased region" description="Basic and acidic residues" evidence="7">
    <location>
        <begin position="384"/>
        <end position="395"/>
    </location>
</feature>
<keyword evidence="3" id="KW-0238">DNA-binding</keyword>
<evidence type="ECO:0000256" key="2">
    <source>
        <dbReference type="ARBA" id="ARBA00022908"/>
    </source>
</evidence>
<evidence type="ECO:0000256" key="5">
    <source>
        <dbReference type="ARBA" id="ARBA00023195"/>
    </source>
</evidence>
<evidence type="ECO:0000256" key="3">
    <source>
        <dbReference type="ARBA" id="ARBA00023125"/>
    </source>
</evidence>
<dbReference type="Gene3D" id="1.10.443.10">
    <property type="entry name" value="Intergrase catalytic core"/>
    <property type="match status" value="1"/>
</dbReference>
<dbReference type="SUPFAM" id="SSF56349">
    <property type="entry name" value="DNA breaking-rejoining enzymes"/>
    <property type="match status" value="1"/>
</dbReference>
<dbReference type="GO" id="GO:0003677">
    <property type="term" value="F:DNA binding"/>
    <property type="evidence" value="ECO:0007669"/>
    <property type="project" value="UniProtKB-KW"/>
</dbReference>
<evidence type="ECO:0000256" key="7">
    <source>
        <dbReference type="SAM" id="MobiDB-lite"/>
    </source>
</evidence>
<dbReference type="PANTHER" id="PTHR30629">
    <property type="entry name" value="PROPHAGE INTEGRASE"/>
    <property type="match status" value="1"/>
</dbReference>
<dbReference type="CDD" id="cd00397">
    <property type="entry name" value="DNA_BRE_C"/>
    <property type="match status" value="1"/>
</dbReference>
<keyword evidence="4" id="KW-0233">DNA recombination</keyword>
<sequence length="404" mass="45852">MPDTYELATKVAGVKARHIDRCNAREGKRCVCKDRLRYVARAWDPEARDGQGGTVAKTFRERSHAEEWKSEMDRRRRAGATLSPGMKGFTMDDLVERFARDARDGRILNRRRVNYSVQSIRGIEEIGRNGWPLLREREVRTITEANVAELAGDLMAAGRSASRVRNVINTMRLLLAYADSTDIIPASPRTDRLKLPKLPSSSSKRAPKVTLAVRLLQAVPEADRVAWALFAFAGARLMEGLWITVEDVDFDRGLIHVPGTKSDHADRWAPLIKPLRDEIRAHMLRTSVRTGLLLPPRYAGNQRGHVSPEWLREHAYAAWDAAGMPRYEPHEFRHGYDTWLMRAGVSDQVRRVIVGHGRDSLDATYVHVGKSDLRAAGRLLEQHIEQQSEQRDSHQQSHKTQNSQ</sequence>
<dbReference type="InterPro" id="IPR011010">
    <property type="entry name" value="DNA_brk_join_enz"/>
</dbReference>
<dbReference type="GO" id="GO:0075713">
    <property type="term" value="P:establishment of integrated proviral latency"/>
    <property type="evidence" value="ECO:0007669"/>
    <property type="project" value="UniProtKB-KW"/>
</dbReference>
<name>A0A6J7FKB8_9ZZZZ</name>
<dbReference type="PROSITE" id="PS51898">
    <property type="entry name" value="TYR_RECOMBINASE"/>
    <property type="match status" value="1"/>
</dbReference>
<dbReference type="GO" id="GO:0046718">
    <property type="term" value="P:symbiont entry into host cell"/>
    <property type="evidence" value="ECO:0007669"/>
    <property type="project" value="UniProtKB-KW"/>
</dbReference>
<dbReference type="InterPro" id="IPR002104">
    <property type="entry name" value="Integrase_catalytic"/>
</dbReference>
<accession>A0A6J7FKB8</accession>
<dbReference type="GO" id="GO:0006310">
    <property type="term" value="P:DNA recombination"/>
    <property type="evidence" value="ECO:0007669"/>
    <property type="project" value="UniProtKB-KW"/>
</dbReference>
<feature type="domain" description="Tyr recombinase" evidence="8">
    <location>
        <begin position="197"/>
        <end position="378"/>
    </location>
</feature>
<dbReference type="Gene3D" id="1.10.150.130">
    <property type="match status" value="1"/>
</dbReference>
<dbReference type="InterPro" id="IPR010998">
    <property type="entry name" value="Integrase_recombinase_N"/>
</dbReference>
<keyword evidence="6" id="KW-1160">Virus entry into host cell</keyword>
<dbReference type="EMBL" id="CAFBMK010000007">
    <property type="protein sequence ID" value="CAB4894408.1"/>
    <property type="molecule type" value="Genomic_DNA"/>
</dbReference>
<evidence type="ECO:0000313" key="9">
    <source>
        <dbReference type="EMBL" id="CAB4894408.1"/>
    </source>
</evidence>
<comment type="similarity">
    <text evidence="1">Belongs to the 'phage' integrase family.</text>
</comment>
<organism evidence="9">
    <name type="scientific">freshwater metagenome</name>
    <dbReference type="NCBI Taxonomy" id="449393"/>
    <lineage>
        <taxon>unclassified sequences</taxon>
        <taxon>metagenomes</taxon>
        <taxon>ecological metagenomes</taxon>
    </lineage>
</organism>
<feature type="region of interest" description="Disordered" evidence="7">
    <location>
        <begin position="384"/>
        <end position="404"/>
    </location>
</feature>
<dbReference type="AlphaFoldDB" id="A0A6J7FKB8"/>